<sequence>MISVALWIVIALLGYFLLKRLILEHIYIGHRGKYVFITGCDSGFGRLLALKLLKMGVNVFAGCYTENGREDLIKCAHQLHGGQLYTVLIDITSDESVIRAKAEVESILTVQRAQLHGLVNNAGVFTIFGPDDWCSTNEYLASLNVNTLGAVRVCHSFLPLIKQSKGRVVTMGSTAGRLHGLYVGPYVTAKFAVEAYMDCLRLEMLPFGVSVHILEPGAFKTELLCEGAQHARVNKIWEKLPTAVKNEYGEQFKENFKIAWQTGVNLVANPNLHWVVDSYIHALFGYWPRLRYSPGWDAIFCFVPLSLMPTWIQDTVLHFMYSMQPGPPLNVAALQKRDRMPLLEKCWSFFGKAGHISLLSAVVGALYIKSLVIYVTSTAVRNGNETISTE</sequence>
<dbReference type="PROSITE" id="PS00061">
    <property type="entry name" value="ADH_SHORT"/>
    <property type="match status" value="1"/>
</dbReference>
<dbReference type="InterPro" id="IPR036291">
    <property type="entry name" value="NAD(P)-bd_dom_sf"/>
</dbReference>
<evidence type="ECO:0000256" key="1">
    <source>
        <dbReference type="ARBA" id="ARBA00023002"/>
    </source>
</evidence>
<dbReference type="WBParaSite" id="HCON_00161950-00001">
    <property type="protein sequence ID" value="HCON_00161950-00001"/>
    <property type="gene ID" value="HCON_00161950"/>
</dbReference>
<dbReference type="PANTHER" id="PTHR43313">
    <property type="entry name" value="SHORT-CHAIN DEHYDROGENASE/REDUCTASE FAMILY 9C"/>
    <property type="match status" value="1"/>
</dbReference>
<keyword evidence="2" id="KW-0472">Membrane</keyword>
<dbReference type="InterPro" id="IPR020904">
    <property type="entry name" value="Sc_DH/Rdtase_CS"/>
</dbReference>
<keyword evidence="2" id="KW-1133">Transmembrane helix</keyword>
<evidence type="ECO:0000313" key="4">
    <source>
        <dbReference type="WBParaSite" id="HCON_00161950-00001"/>
    </source>
</evidence>
<dbReference type="OMA" id="GFMYRWF"/>
<dbReference type="PRINTS" id="PR00081">
    <property type="entry name" value="GDHRDH"/>
</dbReference>
<dbReference type="GO" id="GO:0008202">
    <property type="term" value="P:steroid metabolic process"/>
    <property type="evidence" value="ECO:0007669"/>
    <property type="project" value="TreeGrafter"/>
</dbReference>
<protein>
    <submittedName>
        <fullName evidence="4">Short chain dehydrogenase/reductase family 9C member 7</fullName>
    </submittedName>
</protein>
<dbReference type="SUPFAM" id="SSF51735">
    <property type="entry name" value="NAD(P)-binding Rossmann-fold domains"/>
    <property type="match status" value="1"/>
</dbReference>
<dbReference type="OrthoDB" id="2102561at2759"/>
<dbReference type="InterPro" id="IPR002347">
    <property type="entry name" value="SDR_fam"/>
</dbReference>
<keyword evidence="2" id="KW-0812">Transmembrane</keyword>
<proteinExistence type="predicted"/>
<dbReference type="Proteomes" id="UP000025227">
    <property type="component" value="Unplaced"/>
</dbReference>
<keyword evidence="3" id="KW-1185">Reference proteome</keyword>
<keyword evidence="1" id="KW-0560">Oxidoreductase</keyword>
<name>A0A7I4YXW5_HAECO</name>
<evidence type="ECO:0000256" key="2">
    <source>
        <dbReference type="SAM" id="Phobius"/>
    </source>
</evidence>
<accession>A0A7I4YXW5</accession>
<dbReference type="AlphaFoldDB" id="A0A7I4YXW5"/>
<organism evidence="3 4">
    <name type="scientific">Haemonchus contortus</name>
    <name type="common">Barber pole worm</name>
    <dbReference type="NCBI Taxonomy" id="6289"/>
    <lineage>
        <taxon>Eukaryota</taxon>
        <taxon>Metazoa</taxon>
        <taxon>Ecdysozoa</taxon>
        <taxon>Nematoda</taxon>
        <taxon>Chromadorea</taxon>
        <taxon>Rhabditida</taxon>
        <taxon>Rhabditina</taxon>
        <taxon>Rhabditomorpha</taxon>
        <taxon>Strongyloidea</taxon>
        <taxon>Trichostrongylidae</taxon>
        <taxon>Haemonchus</taxon>
    </lineage>
</organism>
<reference evidence="4" key="1">
    <citation type="submission" date="2020-12" db="UniProtKB">
        <authorList>
            <consortium name="WormBaseParasite"/>
        </authorList>
    </citation>
    <scope>IDENTIFICATION</scope>
    <source>
        <strain evidence="4">MHco3</strain>
    </source>
</reference>
<feature type="transmembrane region" description="Helical" evidence="2">
    <location>
        <begin position="346"/>
        <end position="368"/>
    </location>
</feature>
<dbReference type="Pfam" id="PF00106">
    <property type="entry name" value="adh_short"/>
    <property type="match status" value="1"/>
</dbReference>
<feature type="transmembrane region" description="Helical" evidence="2">
    <location>
        <begin position="6"/>
        <end position="23"/>
    </location>
</feature>
<evidence type="ECO:0000313" key="3">
    <source>
        <dbReference type="Proteomes" id="UP000025227"/>
    </source>
</evidence>
<dbReference type="Gene3D" id="3.40.50.720">
    <property type="entry name" value="NAD(P)-binding Rossmann-like Domain"/>
    <property type="match status" value="1"/>
</dbReference>
<dbReference type="PANTHER" id="PTHR43313:SF1">
    <property type="entry name" value="3BETA-HYDROXYSTEROID DEHYDROGENASE DHS-16"/>
    <property type="match status" value="1"/>
</dbReference>
<dbReference type="GO" id="GO:0016491">
    <property type="term" value="F:oxidoreductase activity"/>
    <property type="evidence" value="ECO:0007669"/>
    <property type="project" value="UniProtKB-KW"/>
</dbReference>